<dbReference type="InterPro" id="IPR000445">
    <property type="entry name" value="HhH_motif"/>
</dbReference>
<dbReference type="NCBIfam" id="TIGR01083">
    <property type="entry name" value="nth"/>
    <property type="match status" value="1"/>
</dbReference>
<protein>
    <recommendedName>
        <fullName evidence="12">Endonuclease III</fullName>
        <ecNumber evidence="12">4.2.99.18</ecNumber>
    </recommendedName>
    <alternativeName>
        <fullName evidence="12">DNA-(apurinic or apyrimidinic site) lyase</fullName>
    </alternativeName>
</protein>
<dbReference type="FunFam" id="1.10.1670.10:FF:000001">
    <property type="entry name" value="Endonuclease III"/>
    <property type="match status" value="1"/>
</dbReference>
<dbReference type="InterPro" id="IPR003651">
    <property type="entry name" value="Endonuclease3_FeS-loop_motif"/>
</dbReference>
<evidence type="ECO:0000256" key="7">
    <source>
        <dbReference type="ARBA" id="ARBA00023014"/>
    </source>
</evidence>
<sequence length="224" mass="25249">MEKEKIISIFERFQNTTPNPKTELEYNSAFQLLVAVILSAQSTDKSVNAATKHLFLNYGTPKSLIKLGVSGIESYIKSIGLYKSKSKNIFNTSTIIDECFNGQVPGNRKDLELLPGVGRKTANIILNIIFQQPTVAVDTHVFRVSNRTGLAKGENVVEVEKNLLNNIPKEYLQNAHHWLIILGRYTCKKKSPKCHLCLIKDICEYDKKSNINIMHVSKSLKKQS</sequence>
<keyword evidence="7 12" id="KW-0411">Iron-sulfur</keyword>
<evidence type="ECO:0000256" key="4">
    <source>
        <dbReference type="ARBA" id="ARBA00022763"/>
    </source>
</evidence>
<evidence type="ECO:0000256" key="11">
    <source>
        <dbReference type="ARBA" id="ARBA00023295"/>
    </source>
</evidence>
<dbReference type="EC" id="4.2.99.18" evidence="12"/>
<dbReference type="SMART" id="SM00525">
    <property type="entry name" value="FES"/>
    <property type="match status" value="1"/>
</dbReference>
<dbReference type="HOGENOM" id="CLU_012862_3_3_4"/>
<dbReference type="RefSeq" id="WP_015238396.1">
    <property type="nucleotide sequence ID" value="NC_020283.1"/>
</dbReference>
<keyword evidence="6 12" id="KW-0408">Iron</keyword>
<dbReference type="Proteomes" id="UP000011686">
    <property type="component" value="Chromosome"/>
</dbReference>
<feature type="binding site" evidence="12">
    <location>
        <position position="197"/>
    </location>
    <ligand>
        <name>[4Fe-4S] cluster</name>
        <dbReference type="ChEBI" id="CHEBI:49883"/>
    </ligand>
</feature>
<evidence type="ECO:0000313" key="15">
    <source>
        <dbReference type="Proteomes" id="UP000011686"/>
    </source>
</evidence>
<evidence type="ECO:0000256" key="6">
    <source>
        <dbReference type="ARBA" id="ARBA00023004"/>
    </source>
</evidence>
<dbReference type="Pfam" id="PF00730">
    <property type="entry name" value="HhH-GPD"/>
    <property type="match status" value="1"/>
</dbReference>
<comment type="function">
    <text evidence="12">DNA repair enzyme that has both DNA N-glycosylase activity and AP-lyase activity. The DNA N-glycosylase activity releases various damaged pyrimidines from DNA by cleaving the N-glycosidic bond, leaving an AP (apurinic/apyrimidinic) site. The AP-lyase activity cleaves the phosphodiester bond 3' to the AP site by a beta-elimination, leaving a 3'-terminal unsaturated sugar and a product with a terminal 5'-phosphate.</text>
</comment>
<evidence type="ECO:0000256" key="9">
    <source>
        <dbReference type="ARBA" id="ARBA00023204"/>
    </source>
</evidence>
<evidence type="ECO:0000256" key="2">
    <source>
        <dbReference type="ARBA" id="ARBA00022485"/>
    </source>
</evidence>
<keyword evidence="5 12" id="KW-0378">Hydrolase</keyword>
<dbReference type="PANTHER" id="PTHR10359">
    <property type="entry name" value="A/G-SPECIFIC ADENINE GLYCOSYLASE/ENDONUCLEASE III"/>
    <property type="match status" value="1"/>
</dbReference>
<dbReference type="GO" id="GO:0006285">
    <property type="term" value="P:base-excision repair, AP site formation"/>
    <property type="evidence" value="ECO:0007669"/>
    <property type="project" value="TreeGrafter"/>
</dbReference>
<dbReference type="InterPro" id="IPR004035">
    <property type="entry name" value="Endouclease-III_FeS-bd_BS"/>
</dbReference>
<keyword evidence="14" id="KW-0540">Nuclease</keyword>
<proteinExistence type="inferred from homology"/>
<dbReference type="InterPro" id="IPR003265">
    <property type="entry name" value="HhH-GPD_domain"/>
</dbReference>
<dbReference type="SUPFAM" id="SSF48150">
    <property type="entry name" value="DNA-glycosylase"/>
    <property type="match status" value="1"/>
</dbReference>
<comment type="similarity">
    <text evidence="1 12">Belongs to the Nth/MutY family.</text>
</comment>
<dbReference type="GO" id="GO:0140078">
    <property type="term" value="F:class I DNA-(apurinic or apyrimidinic site) endonuclease activity"/>
    <property type="evidence" value="ECO:0007669"/>
    <property type="project" value="UniProtKB-EC"/>
</dbReference>
<evidence type="ECO:0000256" key="1">
    <source>
        <dbReference type="ARBA" id="ARBA00008343"/>
    </source>
</evidence>
<dbReference type="PANTHER" id="PTHR10359:SF18">
    <property type="entry name" value="ENDONUCLEASE III"/>
    <property type="match status" value="1"/>
</dbReference>
<comment type="cofactor">
    <cofactor evidence="12">
        <name>[4Fe-4S] cluster</name>
        <dbReference type="ChEBI" id="CHEBI:49883"/>
    </cofactor>
    <text evidence="12">Binds 1 [4Fe-4S] cluster.</text>
</comment>
<keyword evidence="11 12" id="KW-0326">Glycosidase</keyword>
<dbReference type="KEGG" id="kct:CDEE_0777"/>
<dbReference type="CDD" id="cd00056">
    <property type="entry name" value="ENDO3c"/>
    <property type="match status" value="1"/>
</dbReference>
<feature type="binding site" evidence="12">
    <location>
        <position position="187"/>
    </location>
    <ligand>
        <name>[4Fe-4S] cluster</name>
        <dbReference type="ChEBI" id="CHEBI:49883"/>
    </ligand>
</feature>
<feature type="domain" description="HhH-GPD" evidence="13">
    <location>
        <begin position="38"/>
        <end position="185"/>
    </location>
</feature>
<keyword evidence="8 12" id="KW-0238">DNA-binding</keyword>
<dbReference type="Gene3D" id="1.10.340.30">
    <property type="entry name" value="Hypothetical protein, domain 2"/>
    <property type="match status" value="1"/>
</dbReference>
<feature type="binding site" evidence="12">
    <location>
        <position position="203"/>
    </location>
    <ligand>
        <name>[4Fe-4S] cluster</name>
        <dbReference type="ChEBI" id="CHEBI:49883"/>
    </ligand>
</feature>
<gene>
    <name evidence="12" type="primary">nth</name>
    <name evidence="14" type="ORF">CDEE_0777</name>
</gene>
<dbReference type="GO" id="GO:0046872">
    <property type="term" value="F:metal ion binding"/>
    <property type="evidence" value="ECO:0007669"/>
    <property type="project" value="UniProtKB-KW"/>
</dbReference>
<keyword evidence="9 12" id="KW-0234">DNA repair</keyword>
<feature type="binding site" evidence="12">
    <location>
        <position position="194"/>
    </location>
    <ligand>
        <name>[4Fe-4S] cluster</name>
        <dbReference type="ChEBI" id="CHEBI:49883"/>
    </ligand>
</feature>
<evidence type="ECO:0000256" key="3">
    <source>
        <dbReference type="ARBA" id="ARBA00022723"/>
    </source>
</evidence>
<dbReference type="InterPro" id="IPR023170">
    <property type="entry name" value="HhH_base_excis_C"/>
</dbReference>
<dbReference type="Gene3D" id="1.10.1670.10">
    <property type="entry name" value="Helix-hairpin-Helix base-excision DNA repair enzymes (C-terminal)"/>
    <property type="match status" value="1"/>
</dbReference>
<dbReference type="InterPro" id="IPR005759">
    <property type="entry name" value="Nth"/>
</dbReference>
<dbReference type="GO" id="GO:0003677">
    <property type="term" value="F:DNA binding"/>
    <property type="evidence" value="ECO:0007669"/>
    <property type="project" value="UniProtKB-UniRule"/>
</dbReference>
<evidence type="ECO:0000256" key="5">
    <source>
        <dbReference type="ARBA" id="ARBA00022801"/>
    </source>
</evidence>
<dbReference type="GO" id="GO:0019104">
    <property type="term" value="F:DNA N-glycosylase activity"/>
    <property type="evidence" value="ECO:0007669"/>
    <property type="project" value="UniProtKB-UniRule"/>
</dbReference>
<accession>M1LUJ5</accession>
<dbReference type="FunFam" id="1.10.340.30:FF:000001">
    <property type="entry name" value="Endonuclease III"/>
    <property type="match status" value="1"/>
</dbReference>
<keyword evidence="4 12" id="KW-0227">DNA damage</keyword>
<organism evidence="14 15">
    <name type="scientific">Candidatus Kinetoplastidibacterium crithidiae TCC036E</name>
    <dbReference type="NCBI Taxonomy" id="1208918"/>
    <lineage>
        <taxon>Bacteria</taxon>
        <taxon>Pseudomonadati</taxon>
        <taxon>Pseudomonadota</taxon>
        <taxon>Betaproteobacteria</taxon>
        <taxon>Candidatus Kinetoplastidibacterium</taxon>
    </lineage>
</organism>
<keyword evidence="14" id="KW-0255">Endonuclease</keyword>
<keyword evidence="3 12" id="KW-0479">Metal-binding</keyword>
<dbReference type="HAMAP" id="MF_00942">
    <property type="entry name" value="Nth"/>
    <property type="match status" value="1"/>
</dbReference>
<evidence type="ECO:0000256" key="12">
    <source>
        <dbReference type="HAMAP-Rule" id="MF_00942"/>
    </source>
</evidence>
<dbReference type="AlphaFoldDB" id="M1LUJ5"/>
<name>M1LUJ5_9PROT</name>
<dbReference type="STRING" id="1208918.CDEE_0777"/>
<dbReference type="InterPro" id="IPR011257">
    <property type="entry name" value="DNA_glycosylase"/>
</dbReference>
<dbReference type="SMART" id="SM00478">
    <property type="entry name" value="ENDO3c"/>
    <property type="match status" value="1"/>
</dbReference>
<dbReference type="eggNOG" id="COG0177">
    <property type="taxonomic scope" value="Bacteria"/>
</dbReference>
<dbReference type="EMBL" id="CP003804">
    <property type="protein sequence ID" value="AGF47761.1"/>
    <property type="molecule type" value="Genomic_DNA"/>
</dbReference>
<dbReference type="PROSITE" id="PS00764">
    <property type="entry name" value="ENDONUCLEASE_III_1"/>
    <property type="match status" value="1"/>
</dbReference>
<keyword evidence="2 12" id="KW-0004">4Fe-4S</keyword>
<evidence type="ECO:0000313" key="14">
    <source>
        <dbReference type="EMBL" id="AGF47761.1"/>
    </source>
</evidence>
<dbReference type="Pfam" id="PF00633">
    <property type="entry name" value="HHH"/>
    <property type="match status" value="1"/>
</dbReference>
<evidence type="ECO:0000256" key="8">
    <source>
        <dbReference type="ARBA" id="ARBA00023125"/>
    </source>
</evidence>
<evidence type="ECO:0000256" key="10">
    <source>
        <dbReference type="ARBA" id="ARBA00023239"/>
    </source>
</evidence>
<dbReference type="PIRSF" id="PIRSF001435">
    <property type="entry name" value="Nth"/>
    <property type="match status" value="1"/>
</dbReference>
<keyword evidence="15" id="KW-1185">Reference proteome</keyword>
<keyword evidence="10 12" id="KW-0456">Lyase</keyword>
<comment type="catalytic activity">
    <reaction evidence="12">
        <text>2'-deoxyribonucleotide-(2'-deoxyribose 5'-phosphate)-2'-deoxyribonucleotide-DNA = a 3'-end 2'-deoxyribonucleotide-(2,3-dehydro-2,3-deoxyribose 5'-phosphate)-DNA + a 5'-end 5'-phospho-2'-deoxyribonucleoside-DNA + H(+)</text>
        <dbReference type="Rhea" id="RHEA:66592"/>
        <dbReference type="Rhea" id="RHEA-COMP:13180"/>
        <dbReference type="Rhea" id="RHEA-COMP:16897"/>
        <dbReference type="Rhea" id="RHEA-COMP:17067"/>
        <dbReference type="ChEBI" id="CHEBI:15378"/>
        <dbReference type="ChEBI" id="CHEBI:136412"/>
        <dbReference type="ChEBI" id="CHEBI:157695"/>
        <dbReference type="ChEBI" id="CHEBI:167181"/>
        <dbReference type="EC" id="4.2.99.18"/>
    </reaction>
</comment>
<evidence type="ECO:0000259" key="13">
    <source>
        <dbReference type="SMART" id="SM00478"/>
    </source>
</evidence>
<dbReference type="PATRIC" id="fig|1208918.3.peg.461"/>
<dbReference type="GO" id="GO:0051539">
    <property type="term" value="F:4 iron, 4 sulfur cluster binding"/>
    <property type="evidence" value="ECO:0007669"/>
    <property type="project" value="UniProtKB-UniRule"/>
</dbReference>
<reference evidence="14 15" key="1">
    <citation type="journal article" date="2013" name="Genome Biol. Evol.">
        <title>Genome evolution and phylogenomic analysis of candidatus kinetoplastibacterium, the betaproteobacterial endosymbionts of strigomonas and angomonas.</title>
        <authorList>
            <person name="Alves J.M."/>
            <person name="Serrano M.G."/>
            <person name="Maia da Silva F."/>
            <person name="Voegtly L.J."/>
            <person name="Matveyev A.V."/>
            <person name="Teixeira M.M."/>
            <person name="Camargo E.P."/>
            <person name="Buck G.A."/>
        </authorList>
    </citation>
    <scope>NUCLEOTIDE SEQUENCE [LARGE SCALE GENOMIC DNA]</scope>
    <source>
        <strain evidence="14 15">TCC036E</strain>
    </source>
</reference>